<dbReference type="OrthoDB" id="5399555at2759"/>
<dbReference type="GeneID" id="83184777"/>
<proteinExistence type="predicted"/>
<dbReference type="Proteomes" id="UP001150904">
    <property type="component" value="Unassembled WGS sequence"/>
</dbReference>
<sequence length="202" mass="22316">MGRSLSSGLSLNPTDIDPLDRLAPPESPLEALPCFTPLHLFLSPTIIPPHKVFDPIRSLPPQKRWSSHEHPFKIHLLQREMARQQSLDSERPIMTTSNRNSKRFSTVSGSPSLAASERTIGSLPSGDPRVADIHHLGDGLERLENKPLQAQRFVPTTEKSDNLNKLALGAKVERALGRRMTGQDAVMRKPELNEKAAANTST</sequence>
<feature type="compositionally biased region" description="Polar residues" evidence="1">
    <location>
        <begin position="100"/>
        <end position="113"/>
    </location>
</feature>
<keyword evidence="3" id="KW-1185">Reference proteome</keyword>
<dbReference type="RefSeq" id="XP_058304375.1">
    <property type="nucleotide sequence ID" value="XM_058457476.1"/>
</dbReference>
<evidence type="ECO:0000256" key="1">
    <source>
        <dbReference type="SAM" id="MobiDB-lite"/>
    </source>
</evidence>
<dbReference type="EMBL" id="JAPQKR010000016">
    <property type="protein sequence ID" value="KAJ5191435.1"/>
    <property type="molecule type" value="Genomic_DNA"/>
</dbReference>
<evidence type="ECO:0000313" key="3">
    <source>
        <dbReference type="Proteomes" id="UP001150904"/>
    </source>
</evidence>
<gene>
    <name evidence="2" type="ORF">N7498_010420</name>
</gene>
<evidence type="ECO:0000313" key="2">
    <source>
        <dbReference type="EMBL" id="KAJ5191435.1"/>
    </source>
</evidence>
<organism evidence="2 3">
    <name type="scientific">Penicillium cinerascens</name>
    <dbReference type="NCBI Taxonomy" id="70096"/>
    <lineage>
        <taxon>Eukaryota</taxon>
        <taxon>Fungi</taxon>
        <taxon>Dikarya</taxon>
        <taxon>Ascomycota</taxon>
        <taxon>Pezizomycotina</taxon>
        <taxon>Eurotiomycetes</taxon>
        <taxon>Eurotiomycetidae</taxon>
        <taxon>Eurotiales</taxon>
        <taxon>Aspergillaceae</taxon>
        <taxon>Penicillium</taxon>
    </lineage>
</organism>
<protein>
    <submittedName>
        <fullName evidence="2">Uncharacterized protein</fullName>
    </submittedName>
</protein>
<comment type="caution">
    <text evidence="2">The sequence shown here is derived from an EMBL/GenBank/DDBJ whole genome shotgun (WGS) entry which is preliminary data.</text>
</comment>
<reference evidence="2" key="2">
    <citation type="journal article" date="2023" name="IMA Fungus">
        <title>Comparative genomic study of the Penicillium genus elucidates a diverse pangenome and 15 lateral gene transfer events.</title>
        <authorList>
            <person name="Petersen C."/>
            <person name="Sorensen T."/>
            <person name="Nielsen M.R."/>
            <person name="Sondergaard T.E."/>
            <person name="Sorensen J.L."/>
            <person name="Fitzpatrick D.A."/>
            <person name="Frisvad J.C."/>
            <person name="Nielsen K.L."/>
        </authorList>
    </citation>
    <scope>NUCLEOTIDE SEQUENCE</scope>
    <source>
        <strain evidence="2">IBT 15544</strain>
    </source>
</reference>
<feature type="compositionally biased region" description="Polar residues" evidence="1">
    <location>
        <begin position="1"/>
        <end position="13"/>
    </location>
</feature>
<reference evidence="2" key="1">
    <citation type="submission" date="2022-12" db="EMBL/GenBank/DDBJ databases">
        <authorList>
            <person name="Petersen C."/>
        </authorList>
    </citation>
    <scope>NUCLEOTIDE SEQUENCE</scope>
    <source>
        <strain evidence="2">IBT 15544</strain>
    </source>
</reference>
<dbReference type="AlphaFoldDB" id="A0A9W9J6W2"/>
<accession>A0A9W9J6W2</accession>
<feature type="region of interest" description="Disordered" evidence="1">
    <location>
        <begin position="1"/>
        <end position="22"/>
    </location>
</feature>
<name>A0A9W9J6W2_9EURO</name>
<feature type="region of interest" description="Disordered" evidence="1">
    <location>
        <begin position="100"/>
        <end position="129"/>
    </location>
</feature>